<dbReference type="InterPro" id="IPR050843">
    <property type="entry name" value="Glycosyl_Hydrlase_38"/>
</dbReference>
<dbReference type="EMBL" id="CAJFCW020000006">
    <property type="protein sequence ID" value="CAG9126065.1"/>
    <property type="molecule type" value="Genomic_DNA"/>
</dbReference>
<feature type="chain" id="PRO_5035956961" description="Alpha-mannosidase" evidence="10">
    <location>
        <begin position="19"/>
        <end position="957"/>
    </location>
</feature>
<keyword evidence="13" id="KW-1185">Reference proteome</keyword>
<dbReference type="PANTHER" id="PTHR11607">
    <property type="entry name" value="ALPHA-MANNOSIDASE"/>
    <property type="match status" value="1"/>
</dbReference>
<proteinExistence type="inferred from homology"/>
<dbReference type="EC" id="3.2.1.-" evidence="10"/>
<gene>
    <name evidence="12" type="ORF">BOKJ2_LOCUS13285</name>
</gene>
<dbReference type="InterPro" id="IPR041147">
    <property type="entry name" value="GH38_C"/>
</dbReference>
<dbReference type="SUPFAM" id="SSF88713">
    <property type="entry name" value="Glycoside hydrolase/deacetylase"/>
    <property type="match status" value="1"/>
</dbReference>
<dbReference type="InterPro" id="IPR037094">
    <property type="entry name" value="Glyco_hydro_38_cen_sf"/>
</dbReference>
<evidence type="ECO:0000256" key="8">
    <source>
        <dbReference type="ARBA" id="ARBA00023180"/>
    </source>
</evidence>
<protein>
    <recommendedName>
        <fullName evidence="3 10">Alpha-mannosidase</fullName>
        <ecNumber evidence="10">3.2.1.-</ecNumber>
    </recommendedName>
</protein>
<dbReference type="GO" id="GO:0006013">
    <property type="term" value="P:mannose metabolic process"/>
    <property type="evidence" value="ECO:0007669"/>
    <property type="project" value="InterPro"/>
</dbReference>
<dbReference type="Gene3D" id="2.60.40.1360">
    <property type="match status" value="1"/>
</dbReference>
<evidence type="ECO:0000256" key="9">
    <source>
        <dbReference type="ARBA" id="ARBA00023295"/>
    </source>
</evidence>
<dbReference type="PROSITE" id="PS51257">
    <property type="entry name" value="PROKAR_LIPOPROTEIN"/>
    <property type="match status" value="1"/>
</dbReference>
<dbReference type="InterPro" id="IPR028995">
    <property type="entry name" value="Glyco_hydro_57/38_cen_sf"/>
</dbReference>
<feature type="domain" description="Glycoside hydrolase family 38 central" evidence="11">
    <location>
        <begin position="355"/>
        <end position="431"/>
    </location>
</feature>
<keyword evidence="7" id="KW-1015">Disulfide bond</keyword>
<keyword evidence="6 10" id="KW-0862">Zinc</keyword>
<dbReference type="Gene3D" id="1.20.1270.50">
    <property type="entry name" value="Glycoside hydrolase family 38, central domain"/>
    <property type="match status" value="2"/>
</dbReference>
<dbReference type="SUPFAM" id="SSF74650">
    <property type="entry name" value="Galactose mutarotase-like"/>
    <property type="match status" value="1"/>
</dbReference>
<dbReference type="InterPro" id="IPR027291">
    <property type="entry name" value="Glyco_hydro_38_N_sf"/>
</dbReference>
<dbReference type="GO" id="GO:0030246">
    <property type="term" value="F:carbohydrate binding"/>
    <property type="evidence" value="ECO:0007669"/>
    <property type="project" value="InterPro"/>
</dbReference>
<dbReference type="InterPro" id="IPR011330">
    <property type="entry name" value="Glyco_hydro/deAcase_b/a-brl"/>
</dbReference>
<evidence type="ECO:0000256" key="4">
    <source>
        <dbReference type="ARBA" id="ARBA00022723"/>
    </source>
</evidence>
<dbReference type="FunFam" id="1.20.1270.50:FF:000002">
    <property type="entry name" value="Alpha-mannosidase"/>
    <property type="match status" value="1"/>
</dbReference>
<comment type="caution">
    <text evidence="12">The sequence shown here is derived from an EMBL/GenBank/DDBJ whole genome shotgun (WGS) entry which is preliminary data.</text>
</comment>
<evidence type="ECO:0000313" key="12">
    <source>
        <dbReference type="EMBL" id="CAD5229226.1"/>
    </source>
</evidence>
<dbReference type="InterPro" id="IPR011682">
    <property type="entry name" value="Glyco_hydro_38_C"/>
</dbReference>
<dbReference type="EMBL" id="CAJFDH010000006">
    <property type="protein sequence ID" value="CAD5229226.1"/>
    <property type="molecule type" value="Genomic_DNA"/>
</dbReference>
<evidence type="ECO:0000256" key="7">
    <source>
        <dbReference type="ARBA" id="ARBA00023157"/>
    </source>
</evidence>
<dbReference type="InterPro" id="IPR015341">
    <property type="entry name" value="Glyco_hydro_38_cen"/>
</dbReference>
<accession>A0A811LLT3</accession>
<dbReference type="GO" id="GO:0005764">
    <property type="term" value="C:lysosome"/>
    <property type="evidence" value="ECO:0007669"/>
    <property type="project" value="TreeGrafter"/>
</dbReference>
<dbReference type="Proteomes" id="UP000614601">
    <property type="component" value="Unassembled WGS sequence"/>
</dbReference>
<keyword evidence="4 10" id="KW-0479">Metal-binding</keyword>
<dbReference type="SUPFAM" id="SSF88688">
    <property type="entry name" value="Families 57/38 glycoside transferase middle domain"/>
    <property type="match status" value="1"/>
</dbReference>
<dbReference type="SMART" id="SM00872">
    <property type="entry name" value="Alpha-mann_mid"/>
    <property type="match status" value="1"/>
</dbReference>
<dbReference type="Gene3D" id="3.20.110.10">
    <property type="entry name" value="Glycoside hydrolase 38, N terminal domain"/>
    <property type="match status" value="1"/>
</dbReference>
<dbReference type="Gene3D" id="2.70.98.30">
    <property type="entry name" value="Golgi alpha-mannosidase II, domain 4"/>
    <property type="match status" value="1"/>
</dbReference>
<dbReference type="InterPro" id="IPR013780">
    <property type="entry name" value="Glyco_hydro_b"/>
</dbReference>
<comment type="cofactor">
    <cofactor evidence="10">
        <name>Zn(2+)</name>
        <dbReference type="ChEBI" id="CHEBI:29105"/>
    </cofactor>
    <text evidence="10">Binds 1 zinc ion per subunit.</text>
</comment>
<comment type="similarity">
    <text evidence="2 10">Belongs to the glycosyl hydrolase 38 family.</text>
</comment>
<dbReference type="Pfam" id="PF17677">
    <property type="entry name" value="Glyco_hydro38C2"/>
    <property type="match status" value="1"/>
</dbReference>
<keyword evidence="9 10" id="KW-0326">Glycosidase</keyword>
<dbReference type="InterPro" id="IPR011013">
    <property type="entry name" value="Gal_mutarotase_sf_dom"/>
</dbReference>
<reference evidence="12" key="1">
    <citation type="submission" date="2020-09" db="EMBL/GenBank/DDBJ databases">
        <authorList>
            <person name="Kikuchi T."/>
        </authorList>
    </citation>
    <scope>NUCLEOTIDE SEQUENCE</scope>
    <source>
        <strain evidence="12">SH1</strain>
    </source>
</reference>
<dbReference type="FunFam" id="2.70.98.30:FF:000003">
    <property type="entry name" value="Alpha-mannosidase"/>
    <property type="match status" value="1"/>
</dbReference>
<dbReference type="AlphaFoldDB" id="A0A811LLT3"/>
<evidence type="ECO:0000256" key="1">
    <source>
        <dbReference type="ARBA" id="ARBA00000365"/>
    </source>
</evidence>
<evidence type="ECO:0000313" key="13">
    <source>
        <dbReference type="Proteomes" id="UP000614601"/>
    </source>
</evidence>
<feature type="signal peptide" evidence="10">
    <location>
        <begin position="1"/>
        <end position="18"/>
    </location>
</feature>
<keyword evidence="5 10" id="KW-0378">Hydrolase</keyword>
<dbReference type="GO" id="GO:0004559">
    <property type="term" value="F:alpha-mannosidase activity"/>
    <property type="evidence" value="ECO:0007669"/>
    <property type="project" value="UniProtKB-EC"/>
</dbReference>
<dbReference type="Pfam" id="PF07748">
    <property type="entry name" value="Glyco_hydro_38C"/>
    <property type="match status" value="1"/>
</dbReference>
<dbReference type="Pfam" id="PF09261">
    <property type="entry name" value="Alpha-mann_mid"/>
    <property type="match status" value="1"/>
</dbReference>
<evidence type="ECO:0000256" key="6">
    <source>
        <dbReference type="ARBA" id="ARBA00022833"/>
    </source>
</evidence>
<evidence type="ECO:0000256" key="2">
    <source>
        <dbReference type="ARBA" id="ARBA00009792"/>
    </source>
</evidence>
<evidence type="ECO:0000256" key="10">
    <source>
        <dbReference type="RuleBase" id="RU361199"/>
    </source>
</evidence>
<evidence type="ECO:0000256" key="5">
    <source>
        <dbReference type="ARBA" id="ARBA00022801"/>
    </source>
</evidence>
<comment type="catalytic activity">
    <reaction evidence="1">
        <text>Hydrolysis of terminal, non-reducing alpha-D-mannose residues in alpha-D-mannosides.</text>
        <dbReference type="EC" id="3.2.1.24"/>
    </reaction>
</comment>
<dbReference type="Proteomes" id="UP000783686">
    <property type="component" value="Unassembled WGS sequence"/>
</dbReference>
<organism evidence="12 13">
    <name type="scientific">Bursaphelenchus okinawaensis</name>
    <dbReference type="NCBI Taxonomy" id="465554"/>
    <lineage>
        <taxon>Eukaryota</taxon>
        <taxon>Metazoa</taxon>
        <taxon>Ecdysozoa</taxon>
        <taxon>Nematoda</taxon>
        <taxon>Chromadorea</taxon>
        <taxon>Rhabditida</taxon>
        <taxon>Tylenchina</taxon>
        <taxon>Tylenchomorpha</taxon>
        <taxon>Aphelenchoidea</taxon>
        <taxon>Aphelenchoididae</taxon>
        <taxon>Bursaphelenchus</taxon>
    </lineage>
</organism>
<dbReference type="GO" id="GO:0046872">
    <property type="term" value="F:metal ion binding"/>
    <property type="evidence" value="ECO:0007669"/>
    <property type="project" value="UniProtKB-KW"/>
</dbReference>
<dbReference type="Gene3D" id="2.60.40.1180">
    <property type="entry name" value="Golgi alpha-mannosidase II"/>
    <property type="match status" value="1"/>
</dbReference>
<dbReference type="OrthoDB" id="2016903at2759"/>
<dbReference type="CDD" id="cd10810">
    <property type="entry name" value="GH38N_AMII_LAM_like"/>
    <property type="match status" value="1"/>
</dbReference>
<dbReference type="FunFam" id="1.20.1270.50:FF:000003">
    <property type="entry name" value="Alpha-mannosidase"/>
    <property type="match status" value="1"/>
</dbReference>
<name>A0A811LLT3_9BILA</name>
<dbReference type="FunFam" id="3.20.110.10:FF:000001">
    <property type="entry name" value="Alpha-mannosidase"/>
    <property type="match status" value="1"/>
</dbReference>
<dbReference type="PANTHER" id="PTHR11607:SF3">
    <property type="entry name" value="LYSOSOMAL ALPHA-MANNOSIDASE"/>
    <property type="match status" value="1"/>
</dbReference>
<dbReference type="InterPro" id="IPR000602">
    <property type="entry name" value="Glyco_hydro_38_N"/>
</dbReference>
<keyword evidence="8" id="KW-0325">Glycoprotein</keyword>
<keyword evidence="10" id="KW-0732">Signal</keyword>
<evidence type="ECO:0000259" key="11">
    <source>
        <dbReference type="SMART" id="SM00872"/>
    </source>
</evidence>
<evidence type="ECO:0000256" key="3">
    <source>
        <dbReference type="ARBA" id="ARBA00012752"/>
    </source>
</evidence>
<dbReference type="Pfam" id="PF01074">
    <property type="entry name" value="Glyco_hydro_38N"/>
    <property type="match status" value="1"/>
</dbReference>
<sequence length="957" mass="109059">MDKIFFVLVFACIGSGYSCSWDNCPSFDSENDINVHIIPHTHDDMGWIKTVDDYYTGAKKRLVNVGVQFIYDSVIDELSKDKDRRFVFAEVGFLMRWIHQHGSDVKLIEKFKKLVADGQIEIIGGGWVQPDEAASHYIDLIDQYTLGLQYLNETFGECGKPKVAWQIDPFGHSKEHANLLAQMGYEALFLGRMHFNELEERHQNKSMEFVWAGSDDQRTNIFTGGFYTNSYASPENFCFDQLCADDPVVEDPSLDGYNLPQMAASFVEMVQKRSSVLRHNHLLLLMGGDFQYSNANMYFSQMDLLFKEINKDSASHNVTVRYSIPSCYMRSLKRLYFQVPTKNDDFFPYASSEHQYWTGYYTSKPALKGLIRKVSNFLQLTRMLRVAASLISADHYRDEDTIERAMGLVQHHDAVTGTSKEAVTVDYEKRLLIAMDTVEELTDLAFRTLSHIHHDVKIHFCPLLNETVCDVVNSETVAVTFFNSNSKPIEEVVEIPYYSRSALVQDNNLNDIHSEITKSFRLAEQLLSNQTAPFQITFPVSVPALGYKTYFITKLKSKRNYLSRKNLVKTKYRSPNETVSIENEFIRLDFAQNGLVQSWTDIRTNKTEQFTQQFFYYNGMGQNGTEARTGAYIFRPNGTCPIDLPQPIQIEYFKGELVQEVRQVVSPWISQVIRLRKGDSFAEFEYTVGPLPKEELSPIAKEVITRYTVSGLGNKNIFYTDTNGRQLMQRTVNQSPTFARNVTEPISGNYYPITSQILIQDGQSQLSVLTDRSHGATSLADGQVEVMLHRRAFDDDGWGVDEALDEPGQDGRGLIVKGVHKVLLTQTDKSAYRPKAQDVYHRPLIAFSPIQSVDDYKKNTVTEFSLLSAELPTQLQVITLKALPNNRILLRLEHIYQGTEDVILSQPVTVNLSKLFKFRVASLQETDLSGLTVLQSTSDAVISLSPMQIRTFYLTLE</sequence>